<dbReference type="Pfam" id="PF00701">
    <property type="entry name" value="DHDPS"/>
    <property type="match status" value="1"/>
</dbReference>
<dbReference type="AlphaFoldDB" id="A0A1H1YKK1"/>
<evidence type="ECO:0000256" key="3">
    <source>
        <dbReference type="ARBA" id="ARBA00012733"/>
    </source>
</evidence>
<dbReference type="SUPFAM" id="SSF51569">
    <property type="entry name" value="Aldolase"/>
    <property type="match status" value="1"/>
</dbReference>
<dbReference type="EMBL" id="LT629772">
    <property type="protein sequence ID" value="SDT21586.1"/>
    <property type="molecule type" value="Genomic_DNA"/>
</dbReference>
<dbReference type="SMART" id="SM01130">
    <property type="entry name" value="DHDPS"/>
    <property type="match status" value="1"/>
</dbReference>
<evidence type="ECO:0000313" key="8">
    <source>
        <dbReference type="Proteomes" id="UP000199103"/>
    </source>
</evidence>
<dbReference type="Pfam" id="PF13088">
    <property type="entry name" value="BNR_2"/>
    <property type="match status" value="1"/>
</dbReference>
<dbReference type="GO" id="GO:0005737">
    <property type="term" value="C:cytoplasm"/>
    <property type="evidence" value="ECO:0007669"/>
    <property type="project" value="TreeGrafter"/>
</dbReference>
<dbReference type="SUPFAM" id="SSF50939">
    <property type="entry name" value="Sialidases"/>
    <property type="match status" value="1"/>
</dbReference>
<comment type="catalytic activity">
    <reaction evidence="1">
        <text>Hydrolysis of alpha-(2-&gt;3)-, alpha-(2-&gt;6)-, alpha-(2-&gt;8)- glycosidic linkages of terminal sialic acid residues in oligosaccharides, glycoproteins, glycolipids, colominic acid and synthetic substrates.</text>
        <dbReference type="EC" id="3.2.1.18"/>
    </reaction>
</comment>
<dbReference type="PANTHER" id="PTHR10628">
    <property type="entry name" value="SIALIDASE"/>
    <property type="match status" value="1"/>
</dbReference>
<protein>
    <recommendedName>
        <fullName evidence="3">exo-alpha-sialidase</fullName>
        <ecNumber evidence="3">3.2.1.18</ecNumber>
    </recommendedName>
</protein>
<evidence type="ECO:0000256" key="1">
    <source>
        <dbReference type="ARBA" id="ARBA00000427"/>
    </source>
</evidence>
<dbReference type="InterPro" id="IPR020625">
    <property type="entry name" value="Schiff_base-form_aldolases_AS"/>
</dbReference>
<dbReference type="PROSITE" id="PS00666">
    <property type="entry name" value="DHDPS_2"/>
    <property type="match status" value="1"/>
</dbReference>
<feature type="domain" description="Sialidase" evidence="6">
    <location>
        <begin position="36"/>
        <end position="332"/>
    </location>
</feature>
<dbReference type="CDD" id="cd00408">
    <property type="entry name" value="DHDPS-like"/>
    <property type="match status" value="1"/>
</dbReference>
<comment type="similarity">
    <text evidence="2">Belongs to the glycosyl hydrolase 33 family.</text>
</comment>
<dbReference type="GO" id="GO:0016020">
    <property type="term" value="C:membrane"/>
    <property type="evidence" value="ECO:0007669"/>
    <property type="project" value="TreeGrafter"/>
</dbReference>
<keyword evidence="4 7" id="KW-0456">Lyase</keyword>
<dbReference type="PANTHER" id="PTHR10628:SF30">
    <property type="entry name" value="EXO-ALPHA-SIALIDASE"/>
    <property type="match status" value="1"/>
</dbReference>
<dbReference type="PRINTS" id="PR00146">
    <property type="entry name" value="DHPICSNTHASE"/>
</dbReference>
<dbReference type="InterPro" id="IPR011040">
    <property type="entry name" value="Sialidase"/>
</dbReference>
<dbReference type="GO" id="GO:0016829">
    <property type="term" value="F:lyase activity"/>
    <property type="evidence" value="ECO:0007669"/>
    <property type="project" value="UniProtKB-KW"/>
</dbReference>
<dbReference type="EC" id="3.2.1.18" evidence="3"/>
<dbReference type="InterPro" id="IPR002220">
    <property type="entry name" value="DapA-like"/>
</dbReference>
<evidence type="ECO:0000256" key="5">
    <source>
        <dbReference type="ARBA" id="ARBA00023270"/>
    </source>
</evidence>
<dbReference type="GO" id="GO:0006689">
    <property type="term" value="P:ganglioside catabolic process"/>
    <property type="evidence" value="ECO:0007669"/>
    <property type="project" value="TreeGrafter"/>
</dbReference>
<evidence type="ECO:0000259" key="6">
    <source>
        <dbReference type="Pfam" id="PF13088"/>
    </source>
</evidence>
<dbReference type="Gene3D" id="3.20.20.70">
    <property type="entry name" value="Aldolase class I"/>
    <property type="match status" value="1"/>
</dbReference>
<dbReference type="Proteomes" id="UP000199103">
    <property type="component" value="Chromosome I"/>
</dbReference>
<dbReference type="GO" id="GO:0009313">
    <property type="term" value="P:oligosaccharide catabolic process"/>
    <property type="evidence" value="ECO:0007669"/>
    <property type="project" value="TreeGrafter"/>
</dbReference>
<dbReference type="InterPro" id="IPR036278">
    <property type="entry name" value="Sialidase_sf"/>
</dbReference>
<evidence type="ECO:0000313" key="7">
    <source>
        <dbReference type="EMBL" id="SDT21586.1"/>
    </source>
</evidence>
<dbReference type="OrthoDB" id="3797695at2"/>
<organism evidence="7 8">
    <name type="scientific">Microlunatus soli</name>
    <dbReference type="NCBI Taxonomy" id="630515"/>
    <lineage>
        <taxon>Bacteria</taxon>
        <taxon>Bacillati</taxon>
        <taxon>Actinomycetota</taxon>
        <taxon>Actinomycetes</taxon>
        <taxon>Propionibacteriales</taxon>
        <taxon>Propionibacteriaceae</taxon>
        <taxon>Microlunatus</taxon>
    </lineage>
</organism>
<dbReference type="STRING" id="630515.SAMN04489812_4615"/>
<dbReference type="CDD" id="cd15482">
    <property type="entry name" value="Sialidase_non-viral"/>
    <property type="match status" value="1"/>
</dbReference>
<evidence type="ECO:0000256" key="2">
    <source>
        <dbReference type="ARBA" id="ARBA00009348"/>
    </source>
</evidence>
<dbReference type="RefSeq" id="WP_091527777.1">
    <property type="nucleotide sequence ID" value="NZ_LT629772.1"/>
</dbReference>
<dbReference type="GO" id="GO:0004308">
    <property type="term" value="F:exo-alpha-sialidase activity"/>
    <property type="evidence" value="ECO:0007669"/>
    <property type="project" value="UniProtKB-EC"/>
</dbReference>
<evidence type="ECO:0000256" key="4">
    <source>
        <dbReference type="ARBA" id="ARBA00023239"/>
    </source>
</evidence>
<gene>
    <name evidence="7" type="ORF">SAMN04489812_4615</name>
</gene>
<dbReference type="InterPro" id="IPR026856">
    <property type="entry name" value="Sialidase_fam"/>
</dbReference>
<proteinExistence type="inferred from homology"/>
<keyword evidence="8" id="KW-1185">Reference proteome</keyword>
<reference evidence="7 8" key="1">
    <citation type="submission" date="2016-10" db="EMBL/GenBank/DDBJ databases">
        <authorList>
            <person name="de Groot N.N."/>
        </authorList>
    </citation>
    <scope>NUCLEOTIDE SEQUENCE [LARGE SCALE GENOMIC DNA]</scope>
    <source>
        <strain evidence="7 8">DSM 21800</strain>
    </source>
</reference>
<accession>A0A1H1YKK1</accession>
<dbReference type="Gene3D" id="2.120.10.10">
    <property type="match status" value="1"/>
</dbReference>
<name>A0A1H1YKK1_9ACTN</name>
<dbReference type="InterPro" id="IPR013785">
    <property type="entry name" value="Aldolase_TIM"/>
</dbReference>
<sequence length="699" mass="73376">MSSPPFDPAGTDYNTFRIPALLAIPAPGAGADPLLLAFCEGRIESSADHGPIELVLRRSVDGGRSWQPLQVVCRVEAKTCGNPVPILDPASGDVVLVSTQNGAGTRESAIVQGAADPGDARRVYVQRSPDLGLTWTDPVEITDQVSRPDWGWYATGPCHGIALQHGAHRGRLVVPANHSIIPADGVVPDDRDALYGGHCILSDDGGRSWRIGFVAEHQGDAINPNETTVAELADGRVIFNARNYHGTRGRRVQAVSQDGGETLAHRYTDCRRVSAPDIQGSLISPDGRLLLLSTPARQSSRQDLTIFVSDDASTWRRGAMINSGFSGYSDLALLDQDRVAVLYEAGSAASNEEIRFTVRATADLITETPNVNEDEEGDAAQRIPTTPRFAGVIPPLVTPLTDTGDLDHSSLNRLVDHVFDGGASGVFVLGSTGEGTSFGAGRRSELIGATVRAVAGRGPVLVGILAPSTEAAIELATDAIAAGASALVATAPFYVATHPAEIEQHFRMIAAAIGDTPLLAYNIPSRSGTRIAPELMIKLAADGVISGIKDSSGSLPDLRRLITGRTAAGLTGLSILTGSEVTADLSVLLGVDGIIPGIANVDTAMFVTIIEQVRSGRLAEAQAEQQRVLGLFEILGVPDRGRISASSSSIGAVKAALRYLGVIDSVRPAPPLMPVDAEEIARIGKLLDAVGIRPRNADD</sequence>
<keyword evidence="5" id="KW-0704">Schiff base</keyword>